<feature type="domain" description="3-hydroxyacyl-CoA dehydrogenase NAD binding" evidence="7">
    <location>
        <begin position="6"/>
        <end position="184"/>
    </location>
</feature>
<dbReference type="NCBIfam" id="NF004474">
    <property type="entry name" value="PRK05808.1"/>
    <property type="match status" value="1"/>
</dbReference>
<evidence type="ECO:0000256" key="5">
    <source>
        <dbReference type="PIRSR" id="PIRSR000105-2"/>
    </source>
</evidence>
<comment type="similarity">
    <text evidence="2">Belongs to the 3-hydroxyacyl-CoA dehydrogenase family.</text>
</comment>
<dbReference type="AlphaFoldDB" id="A0A401IQR6"/>
<feature type="binding site" evidence="5">
    <location>
        <position position="144"/>
    </location>
    <ligand>
        <name>NAD(+)</name>
        <dbReference type="ChEBI" id="CHEBI:57540"/>
    </ligand>
</feature>
<dbReference type="InterPro" id="IPR036291">
    <property type="entry name" value="NAD(P)-bd_dom_sf"/>
</dbReference>
<proteinExistence type="inferred from homology"/>
<feature type="binding site" evidence="5">
    <location>
        <begin position="11"/>
        <end position="16"/>
    </location>
    <ligand>
        <name>NAD(+)</name>
        <dbReference type="ChEBI" id="CHEBI:57540"/>
    </ligand>
</feature>
<evidence type="ECO:0000313" key="8">
    <source>
        <dbReference type="EMBL" id="GBG93889.1"/>
    </source>
</evidence>
<evidence type="ECO:0000256" key="4">
    <source>
        <dbReference type="PIRSR" id="PIRSR000105-1"/>
    </source>
</evidence>
<dbReference type="Proteomes" id="UP000286848">
    <property type="component" value="Unassembled WGS sequence"/>
</dbReference>
<sequence length="284" mass="30784">MMEIKKVLVVGAGQMGNGIAQSFAQAGYDVVLNDIKQEFVDRGFAKIKANLARQVEKGRIDQEQEAATLAHLSSSTSYADAADVDLVVEAATENEQIKLDIFRQLDEIAPKSAILSSNTSSISITKITSVTKRHGQVIGLHFFNPVQAMKLVELNVGLTTDEETVKVMKKVGESLGKTVILSKDSPGFVVNRILTPMINEAVMALESGIASADEIDEAMKLGANFPMGPLQLADFIGLDVLLSIMKTLYNGFSDSKYRPAPLLTKYVEAGMLGRKTGQGFYSYE</sequence>
<feature type="site" description="Important for catalytic activity" evidence="4">
    <location>
        <position position="141"/>
    </location>
</feature>
<name>A0A401IQR6_9LACO</name>
<evidence type="ECO:0000256" key="1">
    <source>
        <dbReference type="ARBA" id="ARBA00005086"/>
    </source>
</evidence>
<dbReference type="PANTHER" id="PTHR48075:SF5">
    <property type="entry name" value="3-HYDROXYBUTYRYL-COA DEHYDROGENASE"/>
    <property type="match status" value="1"/>
</dbReference>
<feature type="binding site" evidence="5">
    <location>
        <position position="93"/>
    </location>
    <ligand>
        <name>NAD(+)</name>
        <dbReference type="ChEBI" id="CHEBI:57540"/>
    </ligand>
</feature>
<feature type="binding site" evidence="5">
    <location>
        <position position="34"/>
    </location>
    <ligand>
        <name>NAD(+)</name>
        <dbReference type="ChEBI" id="CHEBI:57540"/>
    </ligand>
</feature>
<comment type="caution">
    <text evidence="8">The sequence shown here is derived from an EMBL/GenBank/DDBJ whole genome shotgun (WGS) entry which is preliminary data.</text>
</comment>
<protein>
    <submittedName>
        <fullName evidence="8">3-hydroxybutyryl-CoA dehydrogenase</fullName>
    </submittedName>
</protein>
<dbReference type="Pfam" id="PF00725">
    <property type="entry name" value="3HCDH"/>
    <property type="match status" value="1"/>
</dbReference>
<keyword evidence="9" id="KW-1185">Reference proteome</keyword>
<organism evidence="8 9">
    <name type="scientific">Ligilactobacillus salitolerans</name>
    <dbReference type="NCBI Taxonomy" id="1808352"/>
    <lineage>
        <taxon>Bacteria</taxon>
        <taxon>Bacillati</taxon>
        <taxon>Bacillota</taxon>
        <taxon>Bacilli</taxon>
        <taxon>Lactobacillales</taxon>
        <taxon>Lactobacillaceae</taxon>
        <taxon>Ligilactobacillus</taxon>
    </lineage>
</organism>
<dbReference type="Gene3D" id="3.40.50.720">
    <property type="entry name" value="NAD(P)-binding Rossmann-like Domain"/>
    <property type="match status" value="1"/>
</dbReference>
<evidence type="ECO:0000256" key="2">
    <source>
        <dbReference type="ARBA" id="ARBA00009463"/>
    </source>
</evidence>
<gene>
    <name evidence="8" type="ORF">LFYK43_03480</name>
</gene>
<dbReference type="InterPro" id="IPR008927">
    <property type="entry name" value="6-PGluconate_DH-like_C_sf"/>
</dbReference>
<evidence type="ECO:0000313" key="9">
    <source>
        <dbReference type="Proteomes" id="UP000286848"/>
    </source>
</evidence>
<dbReference type="GO" id="GO:0016616">
    <property type="term" value="F:oxidoreductase activity, acting on the CH-OH group of donors, NAD or NADP as acceptor"/>
    <property type="evidence" value="ECO:0007669"/>
    <property type="project" value="InterPro"/>
</dbReference>
<dbReference type="GO" id="GO:0006631">
    <property type="term" value="P:fatty acid metabolic process"/>
    <property type="evidence" value="ECO:0007669"/>
    <property type="project" value="InterPro"/>
</dbReference>
<accession>A0A401IQR6</accession>
<dbReference type="NCBIfam" id="NF005875">
    <property type="entry name" value="PRK07819.1"/>
    <property type="match status" value="1"/>
</dbReference>
<evidence type="ECO:0000259" key="6">
    <source>
        <dbReference type="Pfam" id="PF00725"/>
    </source>
</evidence>
<feature type="binding site" evidence="5">
    <location>
        <position position="120"/>
    </location>
    <ligand>
        <name>NAD(+)</name>
        <dbReference type="ChEBI" id="CHEBI:57540"/>
    </ligand>
</feature>
<dbReference type="GO" id="GO:0070403">
    <property type="term" value="F:NAD+ binding"/>
    <property type="evidence" value="ECO:0007669"/>
    <property type="project" value="InterPro"/>
</dbReference>
<feature type="binding site" evidence="5">
    <location>
        <position position="275"/>
    </location>
    <ligand>
        <name>NAD(+)</name>
        <dbReference type="ChEBI" id="CHEBI:57540"/>
    </ligand>
</feature>
<comment type="pathway">
    <text evidence="1">Lipid metabolism; butanoate metabolism.</text>
</comment>
<dbReference type="InterPro" id="IPR022694">
    <property type="entry name" value="3-OHacyl-CoA_DH"/>
</dbReference>
<evidence type="ECO:0000256" key="3">
    <source>
        <dbReference type="ARBA" id="ARBA00023002"/>
    </source>
</evidence>
<reference evidence="8 9" key="1">
    <citation type="journal article" date="2019" name="Int. J. Syst. Evol. Microbiol.">
        <title>Lactobacillus salitolerans sp. nov., a novel lactic acid bacterium isolated from spent mushroom substrates.</title>
        <authorList>
            <person name="Tohno M."/>
            <person name="Tanizawa Y."/>
            <person name="Kojima Y."/>
            <person name="Sakamoto M."/>
            <person name="Nakamura Y."/>
            <person name="Ohkuma M."/>
            <person name="Kobayashi H."/>
        </authorList>
    </citation>
    <scope>NUCLEOTIDE SEQUENCE [LARGE SCALE GENOMIC DNA]</scope>
    <source>
        <strain evidence="8 9">YK43</strain>
    </source>
</reference>
<dbReference type="InterPro" id="IPR006108">
    <property type="entry name" value="3HC_DH_C"/>
</dbReference>
<dbReference type="SUPFAM" id="SSF48179">
    <property type="entry name" value="6-phosphogluconate dehydrogenase C-terminal domain-like"/>
    <property type="match status" value="1"/>
</dbReference>
<dbReference type="PANTHER" id="PTHR48075">
    <property type="entry name" value="3-HYDROXYACYL-COA DEHYDROGENASE FAMILY PROTEIN"/>
    <property type="match status" value="1"/>
</dbReference>
<dbReference type="EMBL" id="BFFP01000003">
    <property type="protein sequence ID" value="GBG93889.1"/>
    <property type="molecule type" value="Genomic_DNA"/>
</dbReference>
<dbReference type="Gene3D" id="1.10.1040.10">
    <property type="entry name" value="N-(1-d-carboxylethyl)-l-norvaline Dehydrogenase, domain 2"/>
    <property type="match status" value="1"/>
</dbReference>
<feature type="domain" description="3-hydroxyacyl-CoA dehydrogenase C-terminal" evidence="6">
    <location>
        <begin position="187"/>
        <end position="283"/>
    </location>
</feature>
<dbReference type="FunFam" id="3.40.50.720:FF:000009">
    <property type="entry name" value="Fatty oxidation complex, alpha subunit"/>
    <property type="match status" value="1"/>
</dbReference>
<feature type="binding site" evidence="5">
    <location>
        <position position="98"/>
    </location>
    <ligand>
        <name>NAD(+)</name>
        <dbReference type="ChEBI" id="CHEBI:57540"/>
    </ligand>
</feature>
<dbReference type="Pfam" id="PF02737">
    <property type="entry name" value="3HCDH_N"/>
    <property type="match status" value="1"/>
</dbReference>
<dbReference type="SUPFAM" id="SSF51735">
    <property type="entry name" value="NAD(P)-binding Rossmann-fold domains"/>
    <property type="match status" value="1"/>
</dbReference>
<dbReference type="InterPro" id="IPR006176">
    <property type="entry name" value="3-OHacyl-CoA_DH_NAD-bd"/>
</dbReference>
<keyword evidence="5" id="KW-0520">NAD</keyword>
<dbReference type="PIRSF" id="PIRSF000105">
    <property type="entry name" value="HCDH"/>
    <property type="match status" value="1"/>
</dbReference>
<evidence type="ECO:0000259" key="7">
    <source>
        <dbReference type="Pfam" id="PF02737"/>
    </source>
</evidence>
<dbReference type="InterPro" id="IPR013328">
    <property type="entry name" value="6PGD_dom2"/>
</dbReference>
<keyword evidence="3" id="KW-0560">Oxidoreductase</keyword>